<evidence type="ECO:0000313" key="2">
    <source>
        <dbReference type="Proteomes" id="UP000694558"/>
    </source>
</evidence>
<protein>
    <submittedName>
        <fullName evidence="1">Uncharacterized protein</fullName>
    </submittedName>
</protein>
<reference evidence="1" key="1">
    <citation type="submission" date="2023-05" db="EMBL/GenBank/DDBJ databases">
        <title>High-quality long-read genome of Scophthalmus maximus.</title>
        <authorList>
            <person name="Lien S."/>
            <person name="Martinez P."/>
        </authorList>
    </citation>
    <scope>NUCLEOTIDE SEQUENCE [LARGE SCALE GENOMIC DNA]</scope>
</reference>
<accession>A0A8D3ACT0</accession>
<evidence type="ECO:0000313" key="1">
    <source>
        <dbReference type="Ensembl" id="ENSSMAP00000016201.2"/>
    </source>
</evidence>
<dbReference type="Ensembl" id="ENSSMAT00000016402.2">
    <property type="protein sequence ID" value="ENSSMAP00000016201.2"/>
    <property type="gene ID" value="ENSSMAG00000009927.2"/>
</dbReference>
<dbReference type="AlphaFoldDB" id="A0A8D3ACT0"/>
<sequence length="127" mass="14715">MTRKPSLILTIRSLGPTLRITVLSTVMGVQHRRKVDTIRRDILKTLFWRSRLSLWRLTALRKAMITETEVRMPSVGLRLPLLCDPSVASCCVVMAVIDGCFFLRAFFFCEVWKRVPIRMLSACRIFE</sequence>
<proteinExistence type="predicted"/>
<organism evidence="1 2">
    <name type="scientific">Scophthalmus maximus</name>
    <name type="common">Turbot</name>
    <name type="synonym">Psetta maxima</name>
    <dbReference type="NCBI Taxonomy" id="52904"/>
    <lineage>
        <taxon>Eukaryota</taxon>
        <taxon>Metazoa</taxon>
        <taxon>Chordata</taxon>
        <taxon>Craniata</taxon>
        <taxon>Vertebrata</taxon>
        <taxon>Euteleostomi</taxon>
        <taxon>Actinopterygii</taxon>
        <taxon>Neopterygii</taxon>
        <taxon>Teleostei</taxon>
        <taxon>Neoteleostei</taxon>
        <taxon>Acanthomorphata</taxon>
        <taxon>Carangaria</taxon>
        <taxon>Pleuronectiformes</taxon>
        <taxon>Pleuronectoidei</taxon>
        <taxon>Scophthalmidae</taxon>
        <taxon>Scophthalmus</taxon>
    </lineage>
</organism>
<dbReference type="Proteomes" id="UP000694558">
    <property type="component" value="Chromosome 10"/>
</dbReference>
<reference evidence="1" key="2">
    <citation type="submission" date="2025-08" db="UniProtKB">
        <authorList>
            <consortium name="Ensembl"/>
        </authorList>
    </citation>
    <scope>IDENTIFICATION</scope>
</reference>
<name>A0A8D3ACT0_SCOMX</name>